<dbReference type="KEGG" id="wce:WS08_0466"/>
<dbReference type="Pfam" id="PF02080">
    <property type="entry name" value="TrkA_C"/>
    <property type="match status" value="1"/>
</dbReference>
<keyword evidence="7" id="KW-1185">Reference proteome</keyword>
<keyword evidence="1" id="KW-0805">Transcription regulation</keyword>
<dbReference type="PROSITE" id="PS50949">
    <property type="entry name" value="HTH_GNTR"/>
    <property type="match status" value="1"/>
</dbReference>
<dbReference type="STRING" id="759620.WS105_0464"/>
<dbReference type="EMBL" id="CP009223">
    <property type="protein sequence ID" value="AIM62718.1"/>
    <property type="molecule type" value="Genomic_DNA"/>
</dbReference>
<dbReference type="GO" id="GO:0045892">
    <property type="term" value="P:negative regulation of DNA-templated transcription"/>
    <property type="evidence" value="ECO:0007669"/>
    <property type="project" value="TreeGrafter"/>
</dbReference>
<dbReference type="KEGG" id="wci:WS105_0464"/>
<proteinExistence type="predicted"/>
<feature type="domain" description="RCK C-terminal" evidence="5">
    <location>
        <begin position="130"/>
        <end position="215"/>
    </location>
</feature>
<evidence type="ECO:0000256" key="3">
    <source>
        <dbReference type="ARBA" id="ARBA00023163"/>
    </source>
</evidence>
<sequence length="218" mass="24379">MKDLESELAMATVKQYPRYRQIALNIAHEIANKNISIGEKLQARSAVAIKYNVSAETARRAINVLMDMGIVETRHGSGTIILSQEKAVDFVSTEAEKHTLNDLKSDLLGQIADQEATLHRMQDTLTKFLNQSQSFQHQNPLTPFELVLTEPSNAYGKSLGELNFWYMTGTTLIAILRHDQLTVSPGPYATLEPGDKIYFVGDMDSVSKVETFLFNIND</sequence>
<evidence type="ECO:0000256" key="1">
    <source>
        <dbReference type="ARBA" id="ARBA00023015"/>
    </source>
</evidence>
<evidence type="ECO:0000313" key="6">
    <source>
        <dbReference type="EMBL" id="AIM62718.1"/>
    </source>
</evidence>
<dbReference type="SMART" id="SM00345">
    <property type="entry name" value="HTH_GNTR"/>
    <property type="match status" value="1"/>
</dbReference>
<evidence type="ECO:0000313" key="7">
    <source>
        <dbReference type="Proteomes" id="UP000029079"/>
    </source>
</evidence>
<dbReference type="SUPFAM" id="SSF46785">
    <property type="entry name" value="Winged helix' DNA-binding domain"/>
    <property type="match status" value="1"/>
</dbReference>
<reference evidence="6 7" key="1">
    <citation type="journal article" date="2014" name="Genome Announc.">
        <title>Complete Genome Sequences of Fish Pathogenic Weissella ceti Strains WS74 and WS105.</title>
        <authorList>
            <person name="Figueiredo H.C."/>
            <person name="Leal C.A."/>
            <person name="Dorella F.A."/>
            <person name="Carvalho A.F."/>
            <person name="Soares S.C."/>
            <person name="Pereira F.L."/>
            <person name="Azevedo V.A."/>
        </authorList>
    </citation>
    <scope>NUCLEOTIDE SEQUENCE [LARGE SCALE GENOMIC DNA]</scope>
    <source>
        <strain evidence="6 7">WS74</strain>
    </source>
</reference>
<dbReference type="PANTHER" id="PTHR44846:SF17">
    <property type="entry name" value="GNTR-FAMILY TRANSCRIPTIONAL REGULATOR"/>
    <property type="match status" value="1"/>
</dbReference>
<dbReference type="GO" id="GO:0006813">
    <property type="term" value="P:potassium ion transport"/>
    <property type="evidence" value="ECO:0007669"/>
    <property type="project" value="InterPro"/>
</dbReference>
<evidence type="ECO:0000259" key="5">
    <source>
        <dbReference type="PROSITE" id="PS51202"/>
    </source>
</evidence>
<gene>
    <name evidence="6" type="ORF">WS74_0466</name>
</gene>
<dbReference type="InterPro" id="IPR036390">
    <property type="entry name" value="WH_DNA-bd_sf"/>
</dbReference>
<dbReference type="Gene3D" id="1.10.10.10">
    <property type="entry name" value="Winged helix-like DNA-binding domain superfamily/Winged helix DNA-binding domain"/>
    <property type="match status" value="1"/>
</dbReference>
<evidence type="ECO:0000256" key="2">
    <source>
        <dbReference type="ARBA" id="ARBA00023125"/>
    </source>
</evidence>
<dbReference type="PATRIC" id="fig|759620.7.peg.454"/>
<evidence type="ECO:0000259" key="4">
    <source>
        <dbReference type="PROSITE" id="PS50949"/>
    </source>
</evidence>
<dbReference type="InterPro" id="IPR006037">
    <property type="entry name" value="RCK_C"/>
</dbReference>
<dbReference type="PANTHER" id="PTHR44846">
    <property type="entry name" value="MANNOSYL-D-GLYCERATE TRANSPORT/METABOLISM SYSTEM REPRESSOR MNGR-RELATED"/>
    <property type="match status" value="1"/>
</dbReference>
<dbReference type="KEGG" id="wct:WS74_0466"/>
<dbReference type="AlphaFoldDB" id="A0A075TYZ6"/>
<feature type="domain" description="HTH gntR-type" evidence="4">
    <location>
        <begin position="16"/>
        <end position="84"/>
    </location>
</feature>
<dbReference type="Proteomes" id="UP000029079">
    <property type="component" value="Chromosome"/>
</dbReference>
<accession>A0A075TYZ6</accession>
<dbReference type="PROSITE" id="PS51202">
    <property type="entry name" value="RCK_C"/>
    <property type="match status" value="1"/>
</dbReference>
<dbReference type="InterPro" id="IPR050679">
    <property type="entry name" value="Bact_HTH_transcr_reg"/>
</dbReference>
<dbReference type="Gene3D" id="3.30.70.1450">
    <property type="entry name" value="Regulator of K+ conductance, C-terminal domain"/>
    <property type="match status" value="1"/>
</dbReference>
<dbReference type="InterPro" id="IPR000524">
    <property type="entry name" value="Tscrpt_reg_HTH_GntR"/>
</dbReference>
<name>A0A075TYZ6_9LACO</name>
<dbReference type="SUPFAM" id="SSF116726">
    <property type="entry name" value="TrkA C-terminal domain-like"/>
    <property type="match status" value="1"/>
</dbReference>
<keyword evidence="2" id="KW-0238">DNA-binding</keyword>
<dbReference type="GO" id="GO:0008324">
    <property type="term" value="F:monoatomic cation transmembrane transporter activity"/>
    <property type="evidence" value="ECO:0007669"/>
    <property type="project" value="InterPro"/>
</dbReference>
<dbReference type="Pfam" id="PF00392">
    <property type="entry name" value="GntR"/>
    <property type="match status" value="1"/>
</dbReference>
<dbReference type="InterPro" id="IPR036388">
    <property type="entry name" value="WH-like_DNA-bd_sf"/>
</dbReference>
<keyword evidence="3" id="KW-0804">Transcription</keyword>
<dbReference type="GO" id="GO:0003677">
    <property type="term" value="F:DNA binding"/>
    <property type="evidence" value="ECO:0007669"/>
    <property type="project" value="UniProtKB-KW"/>
</dbReference>
<dbReference type="InterPro" id="IPR036721">
    <property type="entry name" value="RCK_C_sf"/>
</dbReference>
<organism evidence="6 7">
    <name type="scientific">Weissella ceti</name>
    <dbReference type="NCBI Taxonomy" id="759620"/>
    <lineage>
        <taxon>Bacteria</taxon>
        <taxon>Bacillati</taxon>
        <taxon>Bacillota</taxon>
        <taxon>Bacilli</taxon>
        <taxon>Lactobacillales</taxon>
        <taxon>Lactobacillaceae</taxon>
        <taxon>Weissella</taxon>
    </lineage>
</organism>
<dbReference type="CDD" id="cd07377">
    <property type="entry name" value="WHTH_GntR"/>
    <property type="match status" value="1"/>
</dbReference>
<dbReference type="GO" id="GO:0003700">
    <property type="term" value="F:DNA-binding transcription factor activity"/>
    <property type="evidence" value="ECO:0007669"/>
    <property type="project" value="InterPro"/>
</dbReference>
<reference evidence="7" key="2">
    <citation type="submission" date="2014-08" db="EMBL/GenBank/DDBJ databases">
        <title>Complete genome of Weissella ceti strain WS74 isolated from diseased rainbow trout in Brazil.</title>
        <authorList>
            <person name="Figueiredo H.C.P."/>
            <person name="Leal C.A.G."/>
            <person name="Pereira F.L."/>
            <person name="Soares S.C."/>
            <person name="Dorella F.A."/>
            <person name="Carvalho A.F."/>
            <person name="Azevedo V.A.C."/>
        </authorList>
    </citation>
    <scope>NUCLEOTIDE SEQUENCE [LARGE SCALE GENOMIC DNA]</scope>
    <source>
        <strain evidence="7">WS74</strain>
    </source>
</reference>
<protein>
    <submittedName>
        <fullName evidence="6">Transcriptional repressor BusR, GntR family</fullName>
    </submittedName>
</protein>